<keyword evidence="5" id="KW-0418">Kinase</keyword>
<dbReference type="AlphaFoldDB" id="A0A0G0GDX8"/>
<evidence type="ECO:0000256" key="3">
    <source>
        <dbReference type="ARBA" id="ARBA00022840"/>
    </source>
</evidence>
<dbReference type="Pfam" id="PF00391">
    <property type="entry name" value="PEP-utilizers"/>
    <property type="match status" value="1"/>
</dbReference>
<accession>A0A0G0GDX8</accession>
<gene>
    <name evidence="5" type="ORF">US42_C0001G0028</name>
</gene>
<comment type="caution">
    <text evidence="5">The sequence shown here is derived from an EMBL/GenBank/DDBJ whole genome shotgun (WGS) entry which is preliminary data.</text>
</comment>
<comment type="similarity">
    <text evidence="1">Belongs to the PEP-utilizing enzyme family.</text>
</comment>
<dbReference type="InterPro" id="IPR036637">
    <property type="entry name" value="Phosphohistidine_dom_sf"/>
</dbReference>
<keyword evidence="5" id="KW-0808">Transferase</keyword>
<dbReference type="PANTHER" id="PTHR43030">
    <property type="entry name" value="PHOSPHOENOLPYRUVATE SYNTHASE"/>
    <property type="match status" value="1"/>
</dbReference>
<dbReference type="InterPro" id="IPR006319">
    <property type="entry name" value="PEP_synth"/>
</dbReference>
<dbReference type="PATRIC" id="fig|1619046.3.peg.28"/>
<evidence type="ECO:0000256" key="2">
    <source>
        <dbReference type="ARBA" id="ARBA00022741"/>
    </source>
</evidence>
<dbReference type="Gene3D" id="3.50.30.10">
    <property type="entry name" value="Phosphohistidine domain"/>
    <property type="match status" value="1"/>
</dbReference>
<proteinExistence type="inferred from homology"/>
<keyword evidence="5" id="KW-0670">Pyruvate</keyword>
<dbReference type="Proteomes" id="UP000034849">
    <property type="component" value="Unassembled WGS sequence"/>
</dbReference>
<evidence type="ECO:0000313" key="6">
    <source>
        <dbReference type="Proteomes" id="UP000034849"/>
    </source>
</evidence>
<dbReference type="STRING" id="1619046.US42_C0001G0028"/>
<protein>
    <submittedName>
        <fullName evidence="5">Phosphoenolpyruvate synthase/pyruvate phosphate dikinase</fullName>
    </submittedName>
</protein>
<keyword evidence="2" id="KW-0547">Nucleotide-binding</keyword>
<dbReference type="SUPFAM" id="SSF52009">
    <property type="entry name" value="Phosphohistidine domain"/>
    <property type="match status" value="1"/>
</dbReference>
<evidence type="ECO:0000256" key="1">
    <source>
        <dbReference type="ARBA" id="ARBA00007837"/>
    </source>
</evidence>
<dbReference type="InterPro" id="IPR008279">
    <property type="entry name" value="PEP-util_enz_mobile_dom"/>
</dbReference>
<dbReference type="InterPro" id="IPR018274">
    <property type="entry name" value="PEP_util_AS"/>
</dbReference>
<dbReference type="EMBL" id="LBSX01000001">
    <property type="protein sequence ID" value="KKQ28177.1"/>
    <property type="molecule type" value="Genomic_DNA"/>
</dbReference>
<sequence>MRKWKILNQQYNANLFPYAYHIQATGAFFAKTCGRTAAVDHFVELRNNGELTQGIHWQDYHKAGKYILSHLEDKVYSQKVLQNTTIFLDRFYDFSKKVINLDLNKQTDGNLNNLIIDFRDLFLKLASWGVLISFVEYEHQLLSKKVKLLLKSKVNELKLGIGTEELFQILSTNNKKTYLVKERDELLLIAKKIVKNKKWDEFFKNDFSQISRDLDNYIGLKEILFKHWDKYKWLSFGFEGPLLSLEDIIQSTIELVRKDPFDLEVDIRKNQKDFSKIQKFWEKELLLNKYEMHLVWLIRELGFSKAIRKDVEYCGNYSYHLLLTEIGKRNYLSAHQAHYLSIEELSEILLNKKEVDYNLVNKRIKLSVYACENLKVKLFAGDEAQKYRDNLEKLVIDKNLKVLIGECACPGKVRGVVKVVLDQKDYGKFYAHDILVSYATNPNMMPLMKISKAIITDVGGITCHAAIVSRELNIPCVIGTKIGTQILKDGDEVEVDANKGLVNIISEAN</sequence>
<reference evidence="5 6" key="1">
    <citation type="journal article" date="2015" name="Nature">
        <title>rRNA introns, odd ribosomes, and small enigmatic genomes across a large radiation of phyla.</title>
        <authorList>
            <person name="Brown C.T."/>
            <person name="Hug L.A."/>
            <person name="Thomas B.C."/>
            <person name="Sharon I."/>
            <person name="Castelle C.J."/>
            <person name="Singh A."/>
            <person name="Wilkins M.J."/>
            <person name="Williams K.H."/>
            <person name="Banfield J.F."/>
        </authorList>
    </citation>
    <scope>NUCLEOTIDE SEQUENCE [LARGE SCALE GENOMIC DNA]</scope>
</reference>
<evidence type="ECO:0000313" key="5">
    <source>
        <dbReference type="EMBL" id="KKQ28177.1"/>
    </source>
</evidence>
<organism evidence="5 6">
    <name type="scientific">Candidatus Magasanikbacteria bacterium GW2011_GWC2_37_14</name>
    <dbReference type="NCBI Taxonomy" id="1619046"/>
    <lineage>
        <taxon>Bacteria</taxon>
        <taxon>Candidatus Magasanikiibacteriota</taxon>
    </lineage>
</organism>
<feature type="domain" description="PEP-utilising enzyme mobile" evidence="4">
    <location>
        <begin position="432"/>
        <end position="500"/>
    </location>
</feature>
<dbReference type="GO" id="GO:0005524">
    <property type="term" value="F:ATP binding"/>
    <property type="evidence" value="ECO:0007669"/>
    <property type="project" value="UniProtKB-KW"/>
</dbReference>
<evidence type="ECO:0000259" key="4">
    <source>
        <dbReference type="Pfam" id="PF00391"/>
    </source>
</evidence>
<dbReference type="PANTHER" id="PTHR43030:SF1">
    <property type="entry name" value="PHOSPHOENOLPYRUVATE SYNTHASE"/>
    <property type="match status" value="1"/>
</dbReference>
<keyword evidence="3" id="KW-0067">ATP-binding</keyword>
<name>A0A0G0GDX8_9BACT</name>
<dbReference type="PROSITE" id="PS00370">
    <property type="entry name" value="PEP_ENZYMES_PHOS_SITE"/>
    <property type="match status" value="1"/>
</dbReference>
<dbReference type="GO" id="GO:0008986">
    <property type="term" value="F:pyruvate, water dikinase activity"/>
    <property type="evidence" value="ECO:0007669"/>
    <property type="project" value="InterPro"/>
</dbReference>